<sequence>MNLQGLKLGVLITKKTFRKLENQTVPHRINSLANAGKQIDINLYFFSIIELDIKSKSITGLYWSDKDNLWLKNDFPLPDILYLRSTPGKMYKGKFSKLIKEINIKKGLIINYPAFDKIDVFKKLNTVELAQKYLPDTTPFKSFNTLKIMLTKYTCVYLKASQGRKGQQVMRIKRDCNCGFEYSYYLQSKINAKGKIIKRKADSFGQLRLPISNFFKNNSVLIQKGIELLEFDGSPIDLRAELQRTKYGKVKITGISVRVGKVNSPITTHFKAYEFGAFFKNKLNYSQQRIEHLKTKIYRFLFIIYYCLEYHYGEYGEIGIDFAVDHNDKIWFIESNSQSTKVSLERSHNKETYSKSYIDLLEYAVNKYEKHNEQQI</sequence>
<evidence type="ECO:0000313" key="1">
    <source>
        <dbReference type="EMBL" id="XCI29245.1"/>
    </source>
</evidence>
<dbReference type="Pfam" id="PF14398">
    <property type="entry name" value="ATPgrasp_YheCD"/>
    <property type="match status" value="1"/>
</dbReference>
<dbReference type="EMBL" id="CP159485">
    <property type="protein sequence ID" value="XCI29245.1"/>
    <property type="molecule type" value="Genomic_DNA"/>
</dbReference>
<gene>
    <name evidence="1" type="ORF">PRVXH_000556</name>
</gene>
<organism evidence="1">
    <name type="scientific">Proteinivorax hydrogeniformans</name>
    <dbReference type="NCBI Taxonomy" id="1826727"/>
    <lineage>
        <taxon>Bacteria</taxon>
        <taxon>Bacillati</taxon>
        <taxon>Bacillota</taxon>
        <taxon>Clostridia</taxon>
        <taxon>Eubacteriales</taxon>
        <taxon>Proteinivoracaceae</taxon>
        <taxon>Proteinivorax</taxon>
    </lineage>
</organism>
<protein>
    <submittedName>
        <fullName evidence="1">YheC/YheD family protein</fullName>
    </submittedName>
</protein>
<dbReference type="AlphaFoldDB" id="A0AAU8HV25"/>
<name>A0AAU8HV25_9FIRM</name>
<dbReference type="SUPFAM" id="SSF56059">
    <property type="entry name" value="Glutathione synthetase ATP-binding domain-like"/>
    <property type="match status" value="1"/>
</dbReference>
<reference evidence="1" key="2">
    <citation type="submission" date="2024-06" db="EMBL/GenBank/DDBJ databases">
        <authorList>
            <person name="Petrova K.O."/>
            <person name="Toshchakov S.V."/>
            <person name="Boltjanskaja Y.V."/>
            <person name="Kevbrin V.V."/>
        </authorList>
    </citation>
    <scope>NUCLEOTIDE SEQUENCE</scope>
    <source>
        <strain evidence="1">Z-710</strain>
    </source>
</reference>
<proteinExistence type="predicted"/>
<dbReference type="InterPro" id="IPR026838">
    <property type="entry name" value="YheC/D"/>
</dbReference>
<accession>A0AAU8HV25</accession>
<reference evidence="1" key="1">
    <citation type="journal article" date="2018" name="Antonie Van Leeuwenhoek">
        <title>Proteinivorax hydrogeniformans sp. nov., an anaerobic, haloalkaliphilic bacterium fermenting proteinaceous compounds with high hydrogen production.</title>
        <authorList>
            <person name="Boltyanskaya Y."/>
            <person name="Detkova E."/>
            <person name="Pimenov N."/>
            <person name="Kevbrin V."/>
        </authorList>
    </citation>
    <scope>NUCLEOTIDE SEQUENCE</scope>
    <source>
        <strain evidence="1">Z-710</strain>
    </source>
</reference>
<dbReference type="RefSeq" id="WP_353893793.1">
    <property type="nucleotide sequence ID" value="NZ_CP159485.1"/>
</dbReference>